<evidence type="ECO:0000259" key="1">
    <source>
        <dbReference type="Pfam" id="PF01909"/>
    </source>
</evidence>
<dbReference type="InterPro" id="IPR002934">
    <property type="entry name" value="Polymerase_NTP_transf_dom"/>
</dbReference>
<comment type="caution">
    <text evidence="2">The sequence shown here is derived from an EMBL/GenBank/DDBJ whole genome shotgun (WGS) entry which is preliminary data.</text>
</comment>
<dbReference type="Proteomes" id="UP000624701">
    <property type="component" value="Unassembled WGS sequence"/>
</dbReference>
<accession>A0ABQ2BZG0</accession>
<dbReference type="RefSeq" id="WP_188374807.1">
    <property type="nucleotide sequence ID" value="NZ_BMDQ01000003.1"/>
</dbReference>
<reference evidence="3" key="1">
    <citation type="journal article" date="2019" name="Int. J. Syst. Evol. Microbiol.">
        <title>The Global Catalogue of Microorganisms (GCM) 10K type strain sequencing project: providing services to taxonomists for standard genome sequencing and annotation.</title>
        <authorList>
            <consortium name="The Broad Institute Genomics Platform"/>
            <consortium name="The Broad Institute Genome Sequencing Center for Infectious Disease"/>
            <person name="Wu L."/>
            <person name="Ma J."/>
        </authorList>
    </citation>
    <scope>NUCLEOTIDE SEQUENCE [LARGE SCALE GENOMIC DNA]</scope>
    <source>
        <strain evidence="3">CCM 8681</strain>
    </source>
</reference>
<sequence length="270" mass="31860">MNLKFMNNNILPHHQDAINNLVKEYQNDERYEALIIGGSVAKGYAKPDSDIDFMMVATDKEFKNLQKTGDFFINRTDLTDYPNGFVDGKVIDMDYLRQVIDRGNEPTRAAFDGAIIAFSRVDDLAGIIHAIQQYPEADRDQKIRKFYSMAFIQNWLMGEAERHDNIYTKSRAASQLVLFAGRLILAYNRVLFPYHKWFYEYLSRCNAKPRNLIKEMNQVLNQPSVKNANRLFESVRGFRDWNIIDIEAFHWFMEDVEWSWRDNKFPLEDW</sequence>
<dbReference type="CDD" id="cd05403">
    <property type="entry name" value="NT_KNTase_like"/>
    <property type="match status" value="1"/>
</dbReference>
<dbReference type="Pfam" id="PF01909">
    <property type="entry name" value="NTP_transf_2"/>
    <property type="match status" value="1"/>
</dbReference>
<proteinExistence type="predicted"/>
<name>A0ABQ2BZG0_9FLAO</name>
<keyword evidence="3" id="KW-1185">Reference proteome</keyword>
<protein>
    <recommendedName>
        <fullName evidence="1">Polymerase nucleotidyl transferase domain-containing protein</fullName>
    </recommendedName>
</protein>
<gene>
    <name evidence="2" type="ORF">GCM10011444_21940</name>
</gene>
<dbReference type="SUPFAM" id="SSF81301">
    <property type="entry name" value="Nucleotidyltransferase"/>
    <property type="match status" value="1"/>
</dbReference>
<evidence type="ECO:0000313" key="3">
    <source>
        <dbReference type="Proteomes" id="UP000624701"/>
    </source>
</evidence>
<dbReference type="InterPro" id="IPR043519">
    <property type="entry name" value="NT_sf"/>
</dbReference>
<dbReference type="EMBL" id="BMDQ01000003">
    <property type="protein sequence ID" value="GGI57885.1"/>
    <property type="molecule type" value="Genomic_DNA"/>
</dbReference>
<evidence type="ECO:0000313" key="2">
    <source>
        <dbReference type="EMBL" id="GGI57885.1"/>
    </source>
</evidence>
<organism evidence="2 3">
    <name type="scientific">Winogradskyella haliclonae</name>
    <dbReference type="NCBI Taxonomy" id="2048558"/>
    <lineage>
        <taxon>Bacteria</taxon>
        <taxon>Pseudomonadati</taxon>
        <taxon>Bacteroidota</taxon>
        <taxon>Flavobacteriia</taxon>
        <taxon>Flavobacteriales</taxon>
        <taxon>Flavobacteriaceae</taxon>
        <taxon>Winogradskyella</taxon>
    </lineage>
</organism>
<dbReference type="Gene3D" id="3.30.460.10">
    <property type="entry name" value="Beta Polymerase, domain 2"/>
    <property type="match status" value="1"/>
</dbReference>
<feature type="domain" description="Polymerase nucleotidyl transferase" evidence="1">
    <location>
        <begin position="31"/>
        <end position="61"/>
    </location>
</feature>